<dbReference type="GO" id="GO:0120330">
    <property type="term" value="C:rixosome complex"/>
    <property type="evidence" value="ECO:0007669"/>
    <property type="project" value="TreeGrafter"/>
</dbReference>
<organism evidence="4 5">
    <name type="scientific">Babesia divergens</name>
    <dbReference type="NCBI Taxonomy" id="32595"/>
    <lineage>
        <taxon>Eukaryota</taxon>
        <taxon>Sar</taxon>
        <taxon>Alveolata</taxon>
        <taxon>Apicomplexa</taxon>
        <taxon>Aconoidasida</taxon>
        <taxon>Piroplasmida</taxon>
        <taxon>Babesiidae</taxon>
        <taxon>Babesia</taxon>
    </lineage>
</organism>
<reference evidence="4" key="1">
    <citation type="journal article" date="2014" name="Nucleic Acids Res.">
        <title>The evolutionary dynamics of variant antigen genes in Babesia reveal a history of genomic innovation underlying host-parasite interaction.</title>
        <authorList>
            <person name="Jackson A.P."/>
            <person name="Otto T.D."/>
            <person name="Darby A."/>
            <person name="Ramaprasad A."/>
            <person name="Xia D."/>
            <person name="Echaide I.E."/>
            <person name="Farber M."/>
            <person name="Gahlot S."/>
            <person name="Gamble J."/>
            <person name="Gupta D."/>
            <person name="Gupta Y."/>
            <person name="Jackson L."/>
            <person name="Malandrin L."/>
            <person name="Malas T.B."/>
            <person name="Moussa E."/>
            <person name="Nair M."/>
            <person name="Reid A.J."/>
            <person name="Sanders M."/>
            <person name="Sharma J."/>
            <person name="Tracey A."/>
            <person name="Quail M.A."/>
            <person name="Weir W."/>
            <person name="Wastling J.M."/>
            <person name="Hall N."/>
            <person name="Willadsen P."/>
            <person name="Lingelbach K."/>
            <person name="Shiels B."/>
            <person name="Tait A."/>
            <person name="Berriman M."/>
            <person name="Allred D.R."/>
            <person name="Pain A."/>
        </authorList>
    </citation>
    <scope>NUCLEOTIDE SEQUENCE</scope>
    <source>
        <strain evidence="4">1802A</strain>
    </source>
</reference>
<dbReference type="AlphaFoldDB" id="A0AAD9G6X8"/>
<dbReference type="GO" id="GO:0006364">
    <property type="term" value="P:rRNA processing"/>
    <property type="evidence" value="ECO:0007669"/>
    <property type="project" value="TreeGrafter"/>
</dbReference>
<keyword evidence="5" id="KW-1185">Reference proteome</keyword>
<reference evidence="4" key="2">
    <citation type="submission" date="2021-05" db="EMBL/GenBank/DDBJ databases">
        <authorList>
            <person name="Pain A."/>
        </authorList>
    </citation>
    <scope>NUCLEOTIDE SEQUENCE</scope>
    <source>
        <strain evidence="4">1802A</strain>
    </source>
</reference>
<dbReference type="InterPro" id="IPR015943">
    <property type="entry name" value="WD40/YVTN_repeat-like_dom_sf"/>
</dbReference>
<keyword evidence="1 3" id="KW-0853">WD repeat</keyword>
<dbReference type="PANTHER" id="PTHR18763:SF0">
    <property type="entry name" value="WD REPEAT-CONTAINING PROTEIN 18"/>
    <property type="match status" value="1"/>
</dbReference>
<dbReference type="Pfam" id="PF00400">
    <property type="entry name" value="WD40"/>
    <property type="match status" value="2"/>
</dbReference>
<evidence type="ECO:0000313" key="4">
    <source>
        <dbReference type="EMBL" id="KAK1932942.1"/>
    </source>
</evidence>
<dbReference type="InterPro" id="IPR045227">
    <property type="entry name" value="WDR18/Ipi3/RID3"/>
</dbReference>
<evidence type="ECO:0000313" key="5">
    <source>
        <dbReference type="Proteomes" id="UP001195914"/>
    </source>
</evidence>
<feature type="repeat" description="WD" evidence="3">
    <location>
        <begin position="74"/>
        <end position="108"/>
    </location>
</feature>
<evidence type="ECO:0000256" key="3">
    <source>
        <dbReference type="PROSITE-ProRule" id="PRU00221"/>
    </source>
</evidence>
<dbReference type="SUPFAM" id="SSF50978">
    <property type="entry name" value="WD40 repeat-like"/>
    <property type="match status" value="1"/>
</dbReference>
<protein>
    <submittedName>
        <fullName evidence="4">Uncharacterized protein</fullName>
    </submittedName>
</protein>
<dbReference type="GO" id="GO:0006261">
    <property type="term" value="P:DNA-templated DNA replication"/>
    <property type="evidence" value="ECO:0007669"/>
    <property type="project" value="TreeGrafter"/>
</dbReference>
<comment type="caution">
    <text evidence="4">The sequence shown here is derived from an EMBL/GenBank/DDBJ whole genome shotgun (WGS) entry which is preliminary data.</text>
</comment>
<dbReference type="GO" id="GO:0005656">
    <property type="term" value="C:nuclear pre-replicative complex"/>
    <property type="evidence" value="ECO:0007669"/>
    <property type="project" value="TreeGrafter"/>
</dbReference>
<evidence type="ECO:0000256" key="2">
    <source>
        <dbReference type="ARBA" id="ARBA00022737"/>
    </source>
</evidence>
<dbReference type="PROSITE" id="PS50082">
    <property type="entry name" value="WD_REPEATS_2"/>
    <property type="match status" value="1"/>
</dbReference>
<dbReference type="Gene3D" id="2.130.10.10">
    <property type="entry name" value="YVTN repeat-like/Quinoprotein amine dehydrogenase"/>
    <property type="match status" value="2"/>
</dbReference>
<dbReference type="PANTHER" id="PTHR18763">
    <property type="entry name" value="WD-REPEAT PROTEIN 18"/>
    <property type="match status" value="1"/>
</dbReference>
<accession>A0AAD9G6X8</accession>
<dbReference type="InterPro" id="IPR036322">
    <property type="entry name" value="WD40_repeat_dom_sf"/>
</dbReference>
<dbReference type="EMBL" id="JAHBMH010000073">
    <property type="protein sequence ID" value="KAK1932942.1"/>
    <property type="molecule type" value="Genomic_DNA"/>
</dbReference>
<keyword evidence="2" id="KW-0677">Repeat</keyword>
<gene>
    <name evidence="4" type="ORF">X943_001523</name>
</gene>
<proteinExistence type="predicted"/>
<name>A0AAD9G6X8_BABDI</name>
<dbReference type="InterPro" id="IPR001680">
    <property type="entry name" value="WD40_rpt"/>
</dbReference>
<sequence>MWKDEHVIAVCDSAVLRLDASGRIESEILKEGFTCTTNAVAAAGNVLCVATSDKAKIAIISESQSFKASVPEVMTALAFSRNGEVLYAGSSSGRLYVWQLKTGTLVQSKSVFFNAITDVKVDFANTTILIAAQNGDICLFNLVELFWGDAKSTLYLGHSTSITGLVNLMQGPLEQVVSFVSVSRDKNIRFWHHTKRISTQSHFLQHTPLSMVPSHTGARLYVPCEMGHIAVVPICNFNDTFLLSGHIGSVTGCAETNKLVTCALDGIRIWDVESKLCLSHYSGLGPRVNRIINNVRLADDIKFVPLKNVVSKDAQATICLR</sequence>
<dbReference type="SMART" id="SM00320">
    <property type="entry name" value="WD40"/>
    <property type="match status" value="3"/>
</dbReference>
<evidence type="ECO:0000256" key="1">
    <source>
        <dbReference type="ARBA" id="ARBA00022574"/>
    </source>
</evidence>
<dbReference type="Proteomes" id="UP001195914">
    <property type="component" value="Unassembled WGS sequence"/>
</dbReference>